<evidence type="ECO:0008006" key="4">
    <source>
        <dbReference type="Google" id="ProtNLM"/>
    </source>
</evidence>
<feature type="transmembrane region" description="Helical" evidence="1">
    <location>
        <begin position="176"/>
        <end position="197"/>
    </location>
</feature>
<keyword evidence="1" id="KW-0472">Membrane</keyword>
<sequence length="259" mass="28981">MQLYEFSTIVIAVTLFFAISAANELGYGVGRYVQRRTTDEVKSLTGSIQGSILGLLALLLGFTFSMSMQKYDARTQALIEEAATIQQAQIGASLLPTKQQDEIRSLLSQYIETKQELAHISVIEHTQRQSQLKQVREIQYQLWQLSNDTQLAPEIRSIIRADFKRDAQINNHVPDIVLYLLFFVFVTAVTILGYSAGLSGKRLTVPIALVSILITLIVYIIIDLDRPKRGLIKTELTPLMSISDRQFLLNSDGSPAGFN</sequence>
<dbReference type="Proteomes" id="UP000682739">
    <property type="component" value="Chromosome"/>
</dbReference>
<dbReference type="EMBL" id="CP072110">
    <property type="protein sequence ID" value="QTH62748.1"/>
    <property type="molecule type" value="Genomic_DNA"/>
</dbReference>
<feature type="transmembrane region" description="Helical" evidence="1">
    <location>
        <begin position="203"/>
        <end position="222"/>
    </location>
</feature>
<dbReference type="RefSeq" id="WP_208830208.1">
    <property type="nucleotide sequence ID" value="NZ_CP072110.1"/>
</dbReference>
<dbReference type="KEGG" id="psym:J1N51_08135"/>
<dbReference type="Pfam" id="PF14023">
    <property type="entry name" value="Bestrophin-like"/>
    <property type="match status" value="1"/>
</dbReference>
<evidence type="ECO:0000313" key="2">
    <source>
        <dbReference type="EMBL" id="QTH62748.1"/>
    </source>
</evidence>
<gene>
    <name evidence="2" type="ORF">J1N51_08135</name>
</gene>
<proteinExistence type="predicted"/>
<accession>A0A975D9D1</accession>
<keyword evidence="1" id="KW-0812">Transmembrane</keyword>
<keyword evidence="3" id="KW-1185">Reference proteome</keyword>
<feature type="transmembrane region" description="Helical" evidence="1">
    <location>
        <begin position="46"/>
        <end position="64"/>
    </location>
</feature>
<dbReference type="InterPro" id="IPR025333">
    <property type="entry name" value="DUF4239"/>
</dbReference>
<reference evidence="2" key="1">
    <citation type="submission" date="2021-03" db="EMBL/GenBank/DDBJ databases">
        <title>Description of Psychrosphaera ytuae sp. nov. isolated from deep sea sediment of South China Sea.</title>
        <authorList>
            <person name="Zhang J."/>
            <person name="Xu X.-D."/>
        </authorList>
    </citation>
    <scope>NUCLEOTIDE SEQUENCE</scope>
    <source>
        <strain evidence="2">MTZ26</strain>
    </source>
</reference>
<protein>
    <recommendedName>
        <fullName evidence="4">DUF4239 domain-containing protein</fullName>
    </recommendedName>
</protein>
<evidence type="ECO:0000256" key="1">
    <source>
        <dbReference type="SAM" id="Phobius"/>
    </source>
</evidence>
<evidence type="ECO:0000313" key="3">
    <source>
        <dbReference type="Proteomes" id="UP000682739"/>
    </source>
</evidence>
<dbReference type="AlphaFoldDB" id="A0A975D9D1"/>
<organism evidence="2 3">
    <name type="scientific">Psychrosphaera ytuae</name>
    <dbReference type="NCBI Taxonomy" id="2820710"/>
    <lineage>
        <taxon>Bacteria</taxon>
        <taxon>Pseudomonadati</taxon>
        <taxon>Pseudomonadota</taxon>
        <taxon>Gammaproteobacteria</taxon>
        <taxon>Alteromonadales</taxon>
        <taxon>Pseudoalteromonadaceae</taxon>
        <taxon>Psychrosphaera</taxon>
    </lineage>
</organism>
<name>A0A975D9D1_9GAMM</name>
<keyword evidence="1" id="KW-1133">Transmembrane helix</keyword>